<reference evidence="2 3" key="1">
    <citation type="submission" date="2020-10" db="EMBL/GenBank/DDBJ databases">
        <title>Plant Genome Project.</title>
        <authorList>
            <person name="Zhang R.-G."/>
        </authorList>
    </citation>
    <scope>NUCLEOTIDE SEQUENCE [LARGE SCALE GENOMIC DNA]</scope>
    <source>
        <strain evidence="2">FAFU-HL-1</strain>
        <tissue evidence="2">Leaf</tissue>
    </source>
</reference>
<dbReference type="EMBL" id="JADGMS010000012">
    <property type="protein sequence ID" value="KAF9671153.1"/>
    <property type="molecule type" value="Genomic_DNA"/>
</dbReference>
<protein>
    <submittedName>
        <fullName evidence="2">Uncharacterized protein</fullName>
    </submittedName>
</protein>
<evidence type="ECO:0000313" key="3">
    <source>
        <dbReference type="Proteomes" id="UP000657918"/>
    </source>
</evidence>
<gene>
    <name evidence="2" type="ORF">SADUNF_Sadunf12G0017900</name>
</gene>
<dbReference type="AlphaFoldDB" id="A0A835MVJ6"/>
<dbReference type="Proteomes" id="UP000657918">
    <property type="component" value="Unassembled WGS sequence"/>
</dbReference>
<organism evidence="2 3">
    <name type="scientific">Salix dunnii</name>
    <dbReference type="NCBI Taxonomy" id="1413687"/>
    <lineage>
        <taxon>Eukaryota</taxon>
        <taxon>Viridiplantae</taxon>
        <taxon>Streptophyta</taxon>
        <taxon>Embryophyta</taxon>
        <taxon>Tracheophyta</taxon>
        <taxon>Spermatophyta</taxon>
        <taxon>Magnoliopsida</taxon>
        <taxon>eudicotyledons</taxon>
        <taxon>Gunneridae</taxon>
        <taxon>Pentapetalae</taxon>
        <taxon>rosids</taxon>
        <taxon>fabids</taxon>
        <taxon>Malpighiales</taxon>
        <taxon>Salicaceae</taxon>
        <taxon>Saliceae</taxon>
        <taxon>Salix</taxon>
    </lineage>
</organism>
<name>A0A835MVJ6_9ROSI</name>
<keyword evidence="3" id="KW-1185">Reference proteome</keyword>
<accession>A0A835MVJ6</accession>
<evidence type="ECO:0000256" key="1">
    <source>
        <dbReference type="SAM" id="MobiDB-lite"/>
    </source>
</evidence>
<sequence length="228" mass="25070">MLIDRSFHLLKRLLSIDEAVRAKEIAEKKSMGTNSASAKKFALQAQSCIPSLRKRLAYSQKLNLAGKQQRVSTQTKVPSAKHRANGFHDHNITVTSYTWTWNKNMQLRPPSLENLINFGLSASDVSCIVTFVGCLKDPSSNVTKLSQKAGYHAANSNPFDIQSMAVKVQDLRGLKSAFQLTAQTSIASTSTTGHGESVVQRAHDQVKRSVMPQKETSNSSRMKSDCCG</sequence>
<proteinExistence type="predicted"/>
<comment type="caution">
    <text evidence="2">The sequence shown here is derived from an EMBL/GenBank/DDBJ whole genome shotgun (WGS) entry which is preliminary data.</text>
</comment>
<evidence type="ECO:0000313" key="2">
    <source>
        <dbReference type="EMBL" id="KAF9671153.1"/>
    </source>
</evidence>
<feature type="region of interest" description="Disordered" evidence="1">
    <location>
        <begin position="206"/>
        <end position="228"/>
    </location>
</feature>